<reference evidence="3 4" key="1">
    <citation type="submission" date="2019-02" db="EMBL/GenBank/DDBJ databases">
        <authorList>
            <consortium name="Pathogen Informatics"/>
        </authorList>
    </citation>
    <scope>NUCLEOTIDE SEQUENCE [LARGE SCALE GENOMIC DNA]</scope>
    <source>
        <strain evidence="3 4">078GUE027</strain>
    </source>
</reference>
<dbReference type="PANTHER" id="PTHR34987">
    <property type="entry name" value="C, PUTATIVE (AFU_ORTHOLOGUE AFUA_3G02880)-RELATED"/>
    <property type="match status" value="1"/>
</dbReference>
<sequence length="533" mass="61634">MSNITNSIKDFRMEINQDFIDKAEKLKPILIEKLIKPKQIVNIKMGKNDWEVIDTKSIDEISNISLGKGESICIDFGNHQVGYVNFKIKPIGSPPDAPTHLRIKLGETLCEIGEDSSTYKGSISSSWIQEETMHIDILPDKINMKRRYAFRYLEIKVLDTSPKYKVIVEDVSCNFVSSVDMSEINYLSNIDDDLIKIDKIALKTMQDCMQTVFEDGPKRDRRLWIGDLRLQAITNYETFKNNDLVKRCLYLFAGLTQNRGQVGACLFIEPKLLVDDTALFDYSLFFISCLHDYYEATKDMEILNELWKVAYIQAKLALERVGINGVVYDSDDWWCFLDWKEGLNKQAGAQGVLIYALKQAHKLAIILGDNEKKEELEYEIDRVVQGAKNHLWDEKQGFFVSGSEKQVSWISQIWCVLADVFDKETNTKILDNLLDNPPDMDIVTPYAYHHLVECLILNNRKEKALECIRGYWGEMVKDGADCFWELYNPNDKYVSPYGSRIINSYCHAWSCTPSYFIRKYFGRDSKEVTSKYK</sequence>
<dbReference type="GO" id="GO:0030596">
    <property type="term" value="F:alpha-L-rhamnosidase activity"/>
    <property type="evidence" value="ECO:0007669"/>
    <property type="project" value="UniProtKB-EC"/>
</dbReference>
<dbReference type="Proteomes" id="UP000346772">
    <property type="component" value="Unassembled WGS sequence"/>
</dbReference>
<dbReference type="AlphaFoldDB" id="A0AAX3GV18"/>
<protein>
    <submittedName>
        <fullName evidence="3">Cellobiose phosphorylase</fullName>
        <ecNumber evidence="3">3.2.1.40</ecNumber>
    </submittedName>
</protein>
<dbReference type="SUPFAM" id="SSF48208">
    <property type="entry name" value="Six-hairpin glycosidases"/>
    <property type="match status" value="1"/>
</dbReference>
<evidence type="ECO:0000259" key="2">
    <source>
        <dbReference type="Pfam" id="PF21104"/>
    </source>
</evidence>
<dbReference type="EC" id="3.2.1.40" evidence="3"/>
<dbReference type="RefSeq" id="WP_003424006.1">
    <property type="nucleotide sequence ID" value="NZ_BEHB01000005.1"/>
</dbReference>
<evidence type="ECO:0000313" key="3">
    <source>
        <dbReference type="EMBL" id="VFD52772.1"/>
    </source>
</evidence>
<gene>
    <name evidence="3" type="ORF">SAMEA1710456_00217</name>
</gene>
<dbReference type="InterPro" id="IPR012341">
    <property type="entry name" value="6hp_glycosidase-like_sf"/>
</dbReference>
<dbReference type="Gene3D" id="1.50.10.10">
    <property type="match status" value="1"/>
</dbReference>
<keyword evidence="3" id="KW-0326">Glycosidase</keyword>
<proteinExistence type="predicted"/>
<dbReference type="PANTHER" id="PTHR34987:SF4">
    <property type="entry name" value="ALPHA-L-RHAMNOSIDASE C-TERMINAL DOMAIN-CONTAINING PROTEIN"/>
    <property type="match status" value="1"/>
</dbReference>
<dbReference type="GO" id="GO:0005975">
    <property type="term" value="P:carbohydrate metabolic process"/>
    <property type="evidence" value="ECO:0007669"/>
    <property type="project" value="InterPro"/>
</dbReference>
<name>A0AAX3GV18_CLODI</name>
<dbReference type="InterPro" id="IPR035396">
    <property type="entry name" value="Bac_rhamnosid6H"/>
</dbReference>
<organism evidence="3 4">
    <name type="scientific">Clostridioides difficile</name>
    <name type="common">Peptoclostridium difficile</name>
    <dbReference type="NCBI Taxonomy" id="1496"/>
    <lineage>
        <taxon>Bacteria</taxon>
        <taxon>Bacillati</taxon>
        <taxon>Bacillota</taxon>
        <taxon>Clostridia</taxon>
        <taxon>Peptostreptococcales</taxon>
        <taxon>Peptostreptococcaceae</taxon>
        <taxon>Clostridioides</taxon>
    </lineage>
</organism>
<feature type="domain" description="Alpha-L-rhamnosidase six-hairpin glycosidase" evidence="1">
    <location>
        <begin position="191"/>
        <end position="518"/>
    </location>
</feature>
<dbReference type="EMBL" id="CAADAT010000001">
    <property type="protein sequence ID" value="VFD52772.1"/>
    <property type="molecule type" value="Genomic_DNA"/>
</dbReference>
<keyword evidence="3" id="KW-0378">Hydrolase</keyword>
<feature type="domain" description="Glycosyl hydrolase family 78 alpha-rhamnosidase N-terminal" evidence="2">
    <location>
        <begin position="48"/>
        <end position="174"/>
    </location>
</feature>
<dbReference type="InterPro" id="IPR049164">
    <property type="entry name" value="Glyco_hydro_78_N"/>
</dbReference>
<comment type="caution">
    <text evidence="3">The sequence shown here is derived from an EMBL/GenBank/DDBJ whole genome shotgun (WGS) entry which is preliminary data.</text>
</comment>
<accession>A0AAX3GV18</accession>
<evidence type="ECO:0000259" key="1">
    <source>
        <dbReference type="Pfam" id="PF17389"/>
    </source>
</evidence>
<dbReference type="InterPro" id="IPR008928">
    <property type="entry name" value="6-hairpin_glycosidase_sf"/>
</dbReference>
<evidence type="ECO:0000313" key="4">
    <source>
        <dbReference type="Proteomes" id="UP000346772"/>
    </source>
</evidence>
<dbReference type="Pfam" id="PF17389">
    <property type="entry name" value="Bac_rhamnosid6H"/>
    <property type="match status" value="1"/>
</dbReference>
<dbReference type="Pfam" id="PF21104">
    <property type="entry name" value="Glyco_hydro_78_N"/>
    <property type="match status" value="1"/>
</dbReference>